<evidence type="ECO:0000313" key="2">
    <source>
        <dbReference type="EMBL" id="CCX32137.1"/>
    </source>
</evidence>
<dbReference type="Proteomes" id="UP000018144">
    <property type="component" value="Unassembled WGS sequence"/>
</dbReference>
<keyword evidence="3" id="KW-1185">Reference proteome</keyword>
<gene>
    <name evidence="2" type="ORF">PCON_12407</name>
</gene>
<evidence type="ECO:0000256" key="1">
    <source>
        <dbReference type="SAM" id="MobiDB-lite"/>
    </source>
</evidence>
<reference evidence="2 3" key="1">
    <citation type="journal article" date="2013" name="PLoS Genet.">
        <title>The genome and development-dependent transcriptomes of Pyronema confluens: a window into fungal evolution.</title>
        <authorList>
            <person name="Traeger S."/>
            <person name="Altegoer F."/>
            <person name="Freitag M."/>
            <person name="Gabaldon T."/>
            <person name="Kempken F."/>
            <person name="Kumar A."/>
            <person name="Marcet-Houben M."/>
            <person name="Poggeler S."/>
            <person name="Stajich J.E."/>
            <person name="Nowrousian M."/>
        </authorList>
    </citation>
    <scope>NUCLEOTIDE SEQUENCE [LARGE SCALE GENOMIC DNA]</scope>
    <source>
        <strain evidence="3">CBS 100304</strain>
        <tissue evidence="2">Vegetative mycelium</tissue>
    </source>
</reference>
<sequence length="61" mass="6581">MATLMNGGSRCIGGRPEPCLQYFCGICVMRAQGDAEADSEQGGEPYHPIFSDKPTNFIPES</sequence>
<accession>U4LKN3</accession>
<organism evidence="2 3">
    <name type="scientific">Pyronema omphalodes (strain CBS 100304)</name>
    <name type="common">Pyronema confluens</name>
    <dbReference type="NCBI Taxonomy" id="1076935"/>
    <lineage>
        <taxon>Eukaryota</taxon>
        <taxon>Fungi</taxon>
        <taxon>Dikarya</taxon>
        <taxon>Ascomycota</taxon>
        <taxon>Pezizomycotina</taxon>
        <taxon>Pezizomycetes</taxon>
        <taxon>Pezizales</taxon>
        <taxon>Pyronemataceae</taxon>
        <taxon>Pyronema</taxon>
    </lineage>
</organism>
<name>U4LKN3_PYROM</name>
<dbReference type="EMBL" id="HF935724">
    <property type="protein sequence ID" value="CCX32137.1"/>
    <property type="molecule type" value="Genomic_DNA"/>
</dbReference>
<protein>
    <submittedName>
        <fullName evidence="2">Uncharacterized protein</fullName>
    </submittedName>
</protein>
<dbReference type="AlphaFoldDB" id="U4LKN3"/>
<proteinExistence type="predicted"/>
<evidence type="ECO:0000313" key="3">
    <source>
        <dbReference type="Proteomes" id="UP000018144"/>
    </source>
</evidence>
<feature type="region of interest" description="Disordered" evidence="1">
    <location>
        <begin position="37"/>
        <end position="61"/>
    </location>
</feature>